<dbReference type="Proteomes" id="UP001199106">
    <property type="component" value="Unassembled WGS sequence"/>
</dbReference>
<feature type="transmembrane region" description="Helical" evidence="2">
    <location>
        <begin position="199"/>
        <end position="217"/>
    </location>
</feature>
<reference evidence="3" key="1">
    <citation type="submission" date="2021-07" db="EMBL/GenBank/DDBJ databases">
        <title>Genome Resource of American Ginseng Black Spot Pathogen Alternaria panax.</title>
        <authorList>
            <person name="Qiu C."/>
            <person name="Wang W."/>
            <person name="Liu Z."/>
        </authorList>
    </citation>
    <scope>NUCLEOTIDE SEQUENCE</scope>
    <source>
        <strain evidence="3">BNCC115425</strain>
    </source>
</reference>
<feature type="region of interest" description="Disordered" evidence="1">
    <location>
        <begin position="269"/>
        <end position="291"/>
    </location>
</feature>
<evidence type="ECO:0000313" key="4">
    <source>
        <dbReference type="Proteomes" id="UP001199106"/>
    </source>
</evidence>
<organism evidence="3 4">
    <name type="scientific">Alternaria panax</name>
    <dbReference type="NCBI Taxonomy" id="48097"/>
    <lineage>
        <taxon>Eukaryota</taxon>
        <taxon>Fungi</taxon>
        <taxon>Dikarya</taxon>
        <taxon>Ascomycota</taxon>
        <taxon>Pezizomycotina</taxon>
        <taxon>Dothideomycetes</taxon>
        <taxon>Pleosporomycetidae</taxon>
        <taxon>Pleosporales</taxon>
        <taxon>Pleosporineae</taxon>
        <taxon>Pleosporaceae</taxon>
        <taxon>Alternaria</taxon>
        <taxon>Alternaria sect. Panax</taxon>
    </lineage>
</organism>
<feature type="compositionally biased region" description="Basic and acidic residues" evidence="1">
    <location>
        <begin position="48"/>
        <end position="58"/>
    </location>
</feature>
<feature type="region of interest" description="Disordered" evidence="1">
    <location>
        <begin position="1"/>
        <end position="117"/>
    </location>
</feature>
<proteinExistence type="predicted"/>
<feature type="compositionally biased region" description="Basic residues" evidence="1">
    <location>
        <begin position="1"/>
        <end position="12"/>
    </location>
</feature>
<sequence length="359" mass="38370">MGKNKIRSKNRARKENTSISDNSGSNIPSTSTPAHENVITRSTSSTIDRQHLLAEPFRRKPSMPATTLLKDATTSNTSSGTSPAAPVSQKKGAQRKRDSVVSGTWEGRGRPSKSKMKSVKQPLWGFRPGGWWPCRALNWTYHFFLALIRIHWTDQQTFQDLVLTLALIGLVIVGFYVALDFLLRALPGVAAQALDGNCSIVYVTVPGPIITVSLIGASPTNPARGTYYFSIINGTTEWLNSIAPPSRFSTLITRTADITPIVSSLSITGTSSSGLATVSSTQTPTTSAPSIFSPASPGLGSTFTSSFAPGFTLGSSVDTSIFGSTPPPSSLALSSLTSADQSTTETISVVFRIDYRCHY</sequence>
<evidence type="ECO:0000256" key="1">
    <source>
        <dbReference type="SAM" id="MobiDB-lite"/>
    </source>
</evidence>
<keyword evidence="2" id="KW-0812">Transmembrane</keyword>
<protein>
    <submittedName>
        <fullName evidence="3">Uncharacterized protein</fullName>
    </submittedName>
</protein>
<keyword evidence="2" id="KW-0472">Membrane</keyword>
<feature type="transmembrane region" description="Helical" evidence="2">
    <location>
        <begin position="161"/>
        <end position="179"/>
    </location>
</feature>
<evidence type="ECO:0000256" key="2">
    <source>
        <dbReference type="SAM" id="Phobius"/>
    </source>
</evidence>
<accession>A0AAD4FMK5</accession>
<keyword evidence="2" id="KW-1133">Transmembrane helix</keyword>
<gene>
    <name evidence="3" type="ORF">G6011_08472</name>
</gene>
<comment type="caution">
    <text evidence="3">The sequence shown here is derived from an EMBL/GenBank/DDBJ whole genome shotgun (WGS) entry which is preliminary data.</text>
</comment>
<feature type="compositionally biased region" description="Polar residues" evidence="1">
    <location>
        <begin position="72"/>
        <end position="82"/>
    </location>
</feature>
<feature type="compositionally biased region" description="Polar residues" evidence="1">
    <location>
        <begin position="17"/>
        <end position="47"/>
    </location>
</feature>
<name>A0AAD4FMK5_9PLEO</name>
<keyword evidence="4" id="KW-1185">Reference proteome</keyword>
<dbReference type="AlphaFoldDB" id="A0AAD4FMK5"/>
<dbReference type="EMBL" id="JAANER010000004">
    <property type="protein sequence ID" value="KAG9190384.1"/>
    <property type="molecule type" value="Genomic_DNA"/>
</dbReference>
<evidence type="ECO:0000313" key="3">
    <source>
        <dbReference type="EMBL" id="KAG9190384.1"/>
    </source>
</evidence>
<feature type="compositionally biased region" description="Low complexity" evidence="1">
    <location>
        <begin position="269"/>
        <end position="290"/>
    </location>
</feature>